<dbReference type="Proteomes" id="UP000801492">
    <property type="component" value="Unassembled WGS sequence"/>
</dbReference>
<feature type="region of interest" description="Disordered" evidence="1">
    <location>
        <begin position="1"/>
        <end position="24"/>
    </location>
</feature>
<evidence type="ECO:0000256" key="1">
    <source>
        <dbReference type="SAM" id="MobiDB-lite"/>
    </source>
</evidence>
<reference evidence="3" key="1">
    <citation type="submission" date="2019-08" db="EMBL/GenBank/DDBJ databases">
        <title>The genome of the North American firefly Photinus pyralis.</title>
        <authorList>
            <consortium name="Photinus pyralis genome working group"/>
            <person name="Fallon T.R."/>
            <person name="Sander Lower S.E."/>
            <person name="Weng J.-K."/>
        </authorList>
    </citation>
    <scope>NUCLEOTIDE SEQUENCE</scope>
    <source>
        <strain evidence="3">TRF0915ILg1</strain>
        <tissue evidence="3">Whole body</tissue>
    </source>
</reference>
<keyword evidence="4" id="KW-1185">Reference proteome</keyword>
<evidence type="ECO:0000313" key="3">
    <source>
        <dbReference type="EMBL" id="KAF2889298.1"/>
    </source>
</evidence>
<keyword evidence="2" id="KW-0812">Transmembrane</keyword>
<accession>A0A8K0CKY0</accession>
<gene>
    <name evidence="3" type="ORF">ILUMI_16875</name>
</gene>
<dbReference type="OrthoDB" id="6766025at2759"/>
<evidence type="ECO:0000313" key="4">
    <source>
        <dbReference type="Proteomes" id="UP000801492"/>
    </source>
</evidence>
<evidence type="ECO:0008006" key="5">
    <source>
        <dbReference type="Google" id="ProtNLM"/>
    </source>
</evidence>
<feature type="transmembrane region" description="Helical" evidence="2">
    <location>
        <begin position="112"/>
        <end position="133"/>
    </location>
</feature>
<dbReference type="AlphaFoldDB" id="A0A8K0CKY0"/>
<keyword evidence="2" id="KW-0472">Membrane</keyword>
<sequence>MVILSDIEDNYVENDDEDELDEDNPDPIIRPGADLLNRHEILENIIKNRKEKTWFFQIANKKVVLVKLLDNKAVCLASNYLGKDEEDKVKRWEKNSKYIEINRPEVILEQSLIVIMGFLFVLGNGHFALSHIWSTLL</sequence>
<keyword evidence="2" id="KW-1133">Transmembrane helix</keyword>
<proteinExistence type="predicted"/>
<evidence type="ECO:0000256" key="2">
    <source>
        <dbReference type="SAM" id="Phobius"/>
    </source>
</evidence>
<name>A0A8K0CKY0_IGNLU</name>
<comment type="caution">
    <text evidence="3">The sequence shown here is derived from an EMBL/GenBank/DDBJ whole genome shotgun (WGS) entry which is preliminary data.</text>
</comment>
<protein>
    <recommendedName>
        <fullName evidence="5">PiggyBac transposable element-derived protein domain-containing protein</fullName>
    </recommendedName>
</protein>
<organism evidence="3 4">
    <name type="scientific">Ignelater luminosus</name>
    <name type="common">Cucubano</name>
    <name type="synonym">Pyrophorus luminosus</name>
    <dbReference type="NCBI Taxonomy" id="2038154"/>
    <lineage>
        <taxon>Eukaryota</taxon>
        <taxon>Metazoa</taxon>
        <taxon>Ecdysozoa</taxon>
        <taxon>Arthropoda</taxon>
        <taxon>Hexapoda</taxon>
        <taxon>Insecta</taxon>
        <taxon>Pterygota</taxon>
        <taxon>Neoptera</taxon>
        <taxon>Endopterygota</taxon>
        <taxon>Coleoptera</taxon>
        <taxon>Polyphaga</taxon>
        <taxon>Elateriformia</taxon>
        <taxon>Elateroidea</taxon>
        <taxon>Elateridae</taxon>
        <taxon>Agrypninae</taxon>
        <taxon>Pyrophorini</taxon>
        <taxon>Ignelater</taxon>
    </lineage>
</organism>
<dbReference type="EMBL" id="VTPC01068492">
    <property type="protein sequence ID" value="KAF2889298.1"/>
    <property type="molecule type" value="Genomic_DNA"/>
</dbReference>